<keyword evidence="1" id="KW-0805">Transcription regulation</keyword>
<dbReference type="AlphaFoldDB" id="A0A6B3LTX8"/>
<reference evidence="5 6" key="1">
    <citation type="submission" date="2020-02" db="EMBL/GenBank/DDBJ databases">
        <authorList>
            <person name="Kim M.K."/>
        </authorList>
    </citation>
    <scope>NUCLEOTIDE SEQUENCE [LARGE SCALE GENOMIC DNA]</scope>
    <source>
        <strain evidence="5 6">BT327</strain>
    </source>
</reference>
<dbReference type="PROSITE" id="PS01124">
    <property type="entry name" value="HTH_ARAC_FAMILY_2"/>
    <property type="match status" value="1"/>
</dbReference>
<keyword evidence="6" id="KW-1185">Reference proteome</keyword>
<feature type="domain" description="HTH araC/xylS-type" evidence="4">
    <location>
        <begin position="166"/>
        <end position="264"/>
    </location>
</feature>
<dbReference type="InterPro" id="IPR018060">
    <property type="entry name" value="HTH_AraC"/>
</dbReference>
<dbReference type="PANTHER" id="PTHR43280:SF32">
    <property type="entry name" value="TRANSCRIPTIONAL REGULATORY PROTEIN"/>
    <property type="match status" value="1"/>
</dbReference>
<evidence type="ECO:0000256" key="1">
    <source>
        <dbReference type="ARBA" id="ARBA00023015"/>
    </source>
</evidence>
<keyword evidence="3" id="KW-0804">Transcription</keyword>
<dbReference type="RefSeq" id="WP_163914322.1">
    <property type="nucleotide sequence ID" value="NZ_JAAGWD010000003.1"/>
</dbReference>
<evidence type="ECO:0000313" key="5">
    <source>
        <dbReference type="EMBL" id="NEM97706.1"/>
    </source>
</evidence>
<dbReference type="Pfam" id="PF12833">
    <property type="entry name" value="HTH_18"/>
    <property type="match status" value="1"/>
</dbReference>
<dbReference type="PANTHER" id="PTHR43280">
    <property type="entry name" value="ARAC-FAMILY TRANSCRIPTIONAL REGULATOR"/>
    <property type="match status" value="1"/>
</dbReference>
<dbReference type="GO" id="GO:0043565">
    <property type="term" value="F:sequence-specific DNA binding"/>
    <property type="evidence" value="ECO:0007669"/>
    <property type="project" value="InterPro"/>
</dbReference>
<dbReference type="Gene3D" id="1.10.10.60">
    <property type="entry name" value="Homeodomain-like"/>
    <property type="match status" value="1"/>
</dbReference>
<dbReference type="Proteomes" id="UP000474777">
    <property type="component" value="Unassembled WGS sequence"/>
</dbReference>
<proteinExistence type="predicted"/>
<dbReference type="InterPro" id="IPR020449">
    <property type="entry name" value="Tscrpt_reg_AraC-type_HTH"/>
</dbReference>
<dbReference type="PRINTS" id="PR00032">
    <property type="entry name" value="HTHARAC"/>
</dbReference>
<dbReference type="GO" id="GO:0003700">
    <property type="term" value="F:DNA-binding transcription factor activity"/>
    <property type="evidence" value="ECO:0007669"/>
    <property type="project" value="InterPro"/>
</dbReference>
<sequence>MHVNETLLQLQELSCQSYKQPLVSEYYNIFLLEGSGAISIDFVEYTYSGKIALFTSPYQYITIASDTDLPIRQLAFHGDFYCIEYHKQEVACNGLLFNNIYKQPFIPLFDNELDAIFDKIRSETALNQPYSEPILRTYLQLILAIGSRIKRQQQDLVTTLPPQPIEQFRELLELHFITHRSADFYAAELAMAPGTFAKKCKKYFGKSPLQLLQERVVLEAKKQLHLTHKSVKEVAAVLNFSDEHYFSRFFKKHTGVSPTVFREKVGISIVADLSMR</sequence>
<accession>A0A6B3LTX8</accession>
<gene>
    <name evidence="5" type="ORF">GXP69_08375</name>
</gene>
<name>A0A6B3LTX8_9BACT</name>
<keyword evidence="2" id="KW-0238">DNA-binding</keyword>
<organism evidence="5 6">
    <name type="scientific">Pontibacter burrus</name>
    <dbReference type="NCBI Taxonomy" id="2704466"/>
    <lineage>
        <taxon>Bacteria</taxon>
        <taxon>Pseudomonadati</taxon>
        <taxon>Bacteroidota</taxon>
        <taxon>Cytophagia</taxon>
        <taxon>Cytophagales</taxon>
        <taxon>Hymenobacteraceae</taxon>
        <taxon>Pontibacter</taxon>
    </lineage>
</organism>
<dbReference type="InterPro" id="IPR009057">
    <property type="entry name" value="Homeodomain-like_sf"/>
</dbReference>
<evidence type="ECO:0000313" key="6">
    <source>
        <dbReference type="Proteomes" id="UP000474777"/>
    </source>
</evidence>
<evidence type="ECO:0000256" key="2">
    <source>
        <dbReference type="ARBA" id="ARBA00023125"/>
    </source>
</evidence>
<comment type="caution">
    <text evidence="5">The sequence shown here is derived from an EMBL/GenBank/DDBJ whole genome shotgun (WGS) entry which is preliminary data.</text>
</comment>
<dbReference type="SUPFAM" id="SSF46689">
    <property type="entry name" value="Homeodomain-like"/>
    <property type="match status" value="1"/>
</dbReference>
<dbReference type="SMART" id="SM00342">
    <property type="entry name" value="HTH_ARAC"/>
    <property type="match status" value="1"/>
</dbReference>
<evidence type="ECO:0000259" key="4">
    <source>
        <dbReference type="PROSITE" id="PS01124"/>
    </source>
</evidence>
<dbReference type="EMBL" id="JAAGWD010000003">
    <property type="protein sequence ID" value="NEM97706.1"/>
    <property type="molecule type" value="Genomic_DNA"/>
</dbReference>
<evidence type="ECO:0000256" key="3">
    <source>
        <dbReference type="ARBA" id="ARBA00023163"/>
    </source>
</evidence>
<protein>
    <submittedName>
        <fullName evidence="5">AraC family transcriptional regulator</fullName>
    </submittedName>
</protein>